<evidence type="ECO:0000313" key="2">
    <source>
        <dbReference type="Proteomes" id="UP000681526"/>
    </source>
</evidence>
<dbReference type="EMBL" id="CAJRAY010000091">
    <property type="protein sequence ID" value="CAG5092237.1"/>
    <property type="molecule type" value="Genomic_DNA"/>
</dbReference>
<protein>
    <submittedName>
        <fullName evidence="1">Uncharacterized protein</fullName>
    </submittedName>
</protein>
<gene>
    <name evidence="1" type="primary">txxe 3270</name>
    <name evidence="1" type="ORF">TXXE_17900</name>
</gene>
<evidence type="ECO:0000313" key="1">
    <source>
        <dbReference type="EMBL" id="CAG5092237.1"/>
    </source>
</evidence>
<keyword evidence="2" id="KW-1185">Reference proteome</keyword>
<proteinExistence type="predicted"/>
<reference evidence="1 2" key="1">
    <citation type="submission" date="2021-04" db="EMBL/GenBank/DDBJ databases">
        <authorList>
            <person name="Rakotoarivonina H."/>
        </authorList>
    </citation>
    <scope>NUCLEOTIDE SEQUENCE [LARGE SCALE GENOMIC DNA]</scope>
    <source>
        <strain evidence="1 2">XE</strain>
    </source>
</reference>
<dbReference type="InterPro" id="IPR005361">
    <property type="entry name" value="UPF0158"/>
</dbReference>
<dbReference type="Proteomes" id="UP000681526">
    <property type="component" value="Unassembled WGS sequence"/>
</dbReference>
<organism evidence="1 2">
    <name type="scientific">Thermobacillus xylanilyticus</name>
    <dbReference type="NCBI Taxonomy" id="76633"/>
    <lineage>
        <taxon>Bacteria</taxon>
        <taxon>Bacillati</taxon>
        <taxon>Bacillota</taxon>
        <taxon>Bacilli</taxon>
        <taxon>Bacillales</taxon>
        <taxon>Paenibacillaceae</taxon>
        <taxon>Thermobacillus</taxon>
    </lineage>
</organism>
<dbReference type="Pfam" id="PF03682">
    <property type="entry name" value="UPF0158"/>
    <property type="match status" value="1"/>
</dbReference>
<sequence>MVPAWIAFRAILVLVTVMGKSKHNKKKKFGSESGLFYPAEQDEIFYFIAGYTEGGFPYGITWEEYYRDMRDQLIERSAETGGTMRTLYLTKQQFQEIVDAYDMNFEGWESFLNLETGEVVAVNEYEFDEEEIRELVEQIEENPDLFEPIPTKDSRTGFRDMEDFAETLEEGELRDELLDILSGGRRIFRRFKDALYADKNVQERYYRFVDERNRMRVKEWLDSLDLKVVIES</sequence>
<accession>A0ABN7S6I7</accession>
<name>A0ABN7S6I7_THEXY</name>
<comment type="caution">
    <text evidence="1">The sequence shown here is derived from an EMBL/GenBank/DDBJ whole genome shotgun (WGS) entry which is preliminary data.</text>
</comment>